<evidence type="ECO:0000256" key="1">
    <source>
        <dbReference type="SAM" id="Phobius"/>
    </source>
</evidence>
<protein>
    <recommendedName>
        <fullName evidence="4">Transmembrane protein</fullName>
    </recommendedName>
</protein>
<evidence type="ECO:0008006" key="4">
    <source>
        <dbReference type="Google" id="ProtNLM"/>
    </source>
</evidence>
<dbReference type="EMBL" id="ASPP01023498">
    <property type="protein sequence ID" value="ETO10386.1"/>
    <property type="molecule type" value="Genomic_DNA"/>
</dbReference>
<accession>X6M9U2</accession>
<sequence length="135" mass="16195">MNQFFRISKKKKKNKNCQTRRRKNAQSIFLLFSIQYFSNHSGTILFSFFLIEKNKKKLYKHTYMLTYIIDETSKEKKRIISKIQCLFFFWFICLLVCVYVQKMTNTFPCKTYTTPNINSRLLNTTAVPTRQACVL</sequence>
<feature type="transmembrane region" description="Helical" evidence="1">
    <location>
        <begin position="28"/>
        <end position="51"/>
    </location>
</feature>
<feature type="transmembrane region" description="Helical" evidence="1">
    <location>
        <begin position="79"/>
        <end position="100"/>
    </location>
</feature>
<evidence type="ECO:0000313" key="2">
    <source>
        <dbReference type="EMBL" id="ETO10386.1"/>
    </source>
</evidence>
<gene>
    <name evidence="2" type="ORF">RFI_26993</name>
</gene>
<dbReference type="AlphaFoldDB" id="X6M9U2"/>
<evidence type="ECO:0000313" key="3">
    <source>
        <dbReference type="Proteomes" id="UP000023152"/>
    </source>
</evidence>
<proteinExistence type="predicted"/>
<name>X6M9U2_RETFI</name>
<keyword evidence="1" id="KW-0812">Transmembrane</keyword>
<keyword evidence="1" id="KW-1133">Transmembrane helix</keyword>
<keyword evidence="1" id="KW-0472">Membrane</keyword>
<organism evidence="2 3">
    <name type="scientific">Reticulomyxa filosa</name>
    <dbReference type="NCBI Taxonomy" id="46433"/>
    <lineage>
        <taxon>Eukaryota</taxon>
        <taxon>Sar</taxon>
        <taxon>Rhizaria</taxon>
        <taxon>Retaria</taxon>
        <taxon>Foraminifera</taxon>
        <taxon>Monothalamids</taxon>
        <taxon>Reticulomyxidae</taxon>
        <taxon>Reticulomyxa</taxon>
    </lineage>
</organism>
<dbReference type="Proteomes" id="UP000023152">
    <property type="component" value="Unassembled WGS sequence"/>
</dbReference>
<reference evidence="2 3" key="1">
    <citation type="journal article" date="2013" name="Curr. Biol.">
        <title>The Genome of the Foraminiferan Reticulomyxa filosa.</title>
        <authorList>
            <person name="Glockner G."/>
            <person name="Hulsmann N."/>
            <person name="Schleicher M."/>
            <person name="Noegel A.A."/>
            <person name="Eichinger L."/>
            <person name="Gallinger C."/>
            <person name="Pawlowski J."/>
            <person name="Sierra R."/>
            <person name="Euteneuer U."/>
            <person name="Pillet L."/>
            <person name="Moustafa A."/>
            <person name="Platzer M."/>
            <person name="Groth M."/>
            <person name="Szafranski K."/>
            <person name="Schliwa M."/>
        </authorList>
    </citation>
    <scope>NUCLEOTIDE SEQUENCE [LARGE SCALE GENOMIC DNA]</scope>
</reference>
<comment type="caution">
    <text evidence="2">The sequence shown here is derived from an EMBL/GenBank/DDBJ whole genome shotgun (WGS) entry which is preliminary data.</text>
</comment>
<keyword evidence="3" id="KW-1185">Reference proteome</keyword>